<accession>D2NU50</accession>
<evidence type="ECO:0000313" key="2">
    <source>
        <dbReference type="Proteomes" id="UP000001883"/>
    </source>
</evidence>
<organism evidence="1 2">
    <name type="scientific">Rothia mucilaginosa (strain DY-18)</name>
    <name type="common">Stomatococcus mucilaginosus</name>
    <dbReference type="NCBI Taxonomy" id="680646"/>
    <lineage>
        <taxon>Bacteria</taxon>
        <taxon>Bacillati</taxon>
        <taxon>Actinomycetota</taxon>
        <taxon>Actinomycetes</taxon>
        <taxon>Micrococcales</taxon>
        <taxon>Micrococcaceae</taxon>
        <taxon>Rothia</taxon>
    </lineage>
</organism>
<reference evidence="2" key="1">
    <citation type="submission" date="2009-07" db="EMBL/GenBank/DDBJ databases">
        <title>Complete genome sequence of Rothia mucilaginosa DJ.</title>
        <authorList>
            <person name="Yamane K."/>
            <person name="Nambu T."/>
            <person name="Mashimo C."/>
            <person name="Sugimori C."/>
            <person name="Yamanaka T."/>
            <person name="Leung K."/>
            <person name="Fukushima H."/>
        </authorList>
    </citation>
    <scope>NUCLEOTIDE SEQUENCE [LARGE SCALE GENOMIC DNA]</scope>
    <source>
        <strain evidence="2">DY-18</strain>
    </source>
</reference>
<evidence type="ECO:0000313" key="1">
    <source>
        <dbReference type="EMBL" id="BAI65176.1"/>
    </source>
</evidence>
<sequence>MRSQPGRLLQEVRDVQGVAASRSFLHNRGKVNVEASSAGGSRSSSGCVVAVAVSSRSGGTAEGCLGALSLSSRSSGSVGVGLRVHCVEASSNHGHASLIAQCVVNNRTEDDVCVGVSNFLNQACSLVDLEQTQVGATLNGQQNAVRTVDGCFQQRRSDSQLSCLHCAVLTGCRTDTHQSRTCTLHDGLNVSEVKVDQAGGGDQVGNALHTGEQNLVSGLECVQHGDVTVRNRQQSVVRNNDQGINLIAQSRDTGLSLVGAATAFEGEGAGHHTNGQSAEGAGNTCHDGCATGTGATTLTCGHKDHVCALEDFLNFLRVILGCLTANLGVCARAKTAGQLTTNVQLNVCIGHQQSLSVSVDSNELNAAQTNLNHAVDCVDATAADTNDLDDCQVVLGSSSVHVFLDCSVFQLRKTRSLI</sequence>
<reference evidence="1 2" key="3">
    <citation type="journal article" date="2010" name="Sequencing">
        <title>Complete Genome Sequence of Rothia mucilaginosa DY-18: A Clinical Isolate with Dense Meshwork-Like Structures from a Persistent Apical Periodontitis Lesion.</title>
        <authorList>
            <person name="Yamane K."/>
            <person name="Nambu T."/>
            <person name="Yamanaka T."/>
            <person name="Mashimo C."/>
            <person name="Sugimori C."/>
            <person name="Leung K.-P."/>
            <person name="Fukushima H."/>
        </authorList>
    </citation>
    <scope>NUCLEOTIDE SEQUENCE [LARGE SCALE GENOMIC DNA]</scope>
    <source>
        <strain evidence="1 2">DY-18</strain>
    </source>
</reference>
<dbReference type="EMBL" id="AP011540">
    <property type="protein sequence ID" value="BAI65176.1"/>
    <property type="molecule type" value="Genomic_DNA"/>
</dbReference>
<proteinExistence type="predicted"/>
<protein>
    <submittedName>
        <fullName evidence="1">Uncharacterized protein</fullName>
    </submittedName>
</protein>
<name>D2NU50_ROTMD</name>
<dbReference type="HOGENOM" id="CLU_657016_0_0_11"/>
<dbReference type="KEGG" id="rmu:RMDY18_13440"/>
<keyword evidence="2" id="KW-1185">Reference proteome</keyword>
<dbReference type="AntiFam" id="ANF00119">
    <property type="entry name" value="Shadow ORF (opposite ftsZ)"/>
</dbReference>
<reference evidence="1 2" key="2">
    <citation type="journal article" date="2010" name="J Osaka Dent Univ">
        <title>Isolation and identification of Rothia mucilaginosa from persistent apical periodontitis lesions.</title>
        <authorList>
            <person name="Yamane K."/>
            <person name="Yoshida M."/>
            <person name="Fujihira T."/>
            <person name="Baba T."/>
            <person name="Tsuji N."/>
            <person name="Hayashi H."/>
            <person name="Sugimori C."/>
            <person name="Yamanaka T."/>
            <person name="Mashimo C."/>
            <person name="Nambu T."/>
            <person name="Kawai H."/>
            <person name="Fukushima H."/>
        </authorList>
    </citation>
    <scope>NUCLEOTIDE SEQUENCE [LARGE SCALE GENOMIC DNA]</scope>
    <source>
        <strain evidence="1 2">DY-18</strain>
    </source>
</reference>
<dbReference type="AlphaFoldDB" id="D2NU50"/>
<gene>
    <name evidence="1" type="ordered locus">RMDY18_13440</name>
</gene>
<dbReference type="Proteomes" id="UP000001883">
    <property type="component" value="Chromosome"/>
</dbReference>